<evidence type="ECO:0000313" key="2">
    <source>
        <dbReference type="Proteomes" id="UP000007797"/>
    </source>
</evidence>
<dbReference type="GeneID" id="14877391"/>
<keyword evidence="2" id="KW-1185">Reference proteome</keyword>
<proteinExistence type="predicted"/>
<dbReference type="Proteomes" id="UP000007797">
    <property type="component" value="Unassembled WGS sequence"/>
</dbReference>
<dbReference type="EMBL" id="GL883006">
    <property type="protein sequence ID" value="EGG24559.1"/>
    <property type="molecule type" value="Genomic_DNA"/>
</dbReference>
<organism evidence="1 2">
    <name type="scientific">Cavenderia fasciculata</name>
    <name type="common">Slime mold</name>
    <name type="synonym">Dictyostelium fasciculatum</name>
    <dbReference type="NCBI Taxonomy" id="261658"/>
    <lineage>
        <taxon>Eukaryota</taxon>
        <taxon>Amoebozoa</taxon>
        <taxon>Evosea</taxon>
        <taxon>Eumycetozoa</taxon>
        <taxon>Dictyostelia</taxon>
        <taxon>Acytosteliales</taxon>
        <taxon>Cavenderiaceae</taxon>
        <taxon>Cavenderia</taxon>
    </lineage>
</organism>
<dbReference type="KEGG" id="dfa:DFA_02802"/>
<gene>
    <name evidence="1" type="ORF">DFA_02802</name>
</gene>
<protein>
    <submittedName>
        <fullName evidence="1">Uncharacterized protein</fullName>
    </submittedName>
</protein>
<dbReference type="RefSeq" id="XP_004362410.1">
    <property type="nucleotide sequence ID" value="XM_004362353.1"/>
</dbReference>
<reference evidence="2" key="1">
    <citation type="journal article" date="2011" name="Genome Res.">
        <title>Phylogeny-wide analysis of social amoeba genomes highlights ancient origins for complex intercellular communication.</title>
        <authorList>
            <person name="Heidel A.J."/>
            <person name="Lawal H.M."/>
            <person name="Felder M."/>
            <person name="Schilde C."/>
            <person name="Helps N.R."/>
            <person name="Tunggal B."/>
            <person name="Rivero F."/>
            <person name="John U."/>
            <person name="Schleicher M."/>
            <person name="Eichinger L."/>
            <person name="Platzer M."/>
            <person name="Noegel A.A."/>
            <person name="Schaap P."/>
            <person name="Gloeckner G."/>
        </authorList>
    </citation>
    <scope>NUCLEOTIDE SEQUENCE [LARGE SCALE GENOMIC DNA]</scope>
    <source>
        <strain evidence="2">SH3</strain>
    </source>
</reference>
<accession>F4PIC5</accession>
<evidence type="ECO:0000313" key="1">
    <source>
        <dbReference type="EMBL" id="EGG24559.1"/>
    </source>
</evidence>
<dbReference type="AlphaFoldDB" id="F4PIC5"/>
<sequence length="48" mass="5491">MDTCQCRDDRARQSVLMSWVYTKMIEAKSVTDNPSRENKKVGSVSLLL</sequence>
<name>F4PIC5_CACFS</name>